<feature type="non-terminal residue" evidence="7">
    <location>
        <position position="1"/>
    </location>
</feature>
<dbReference type="InterPro" id="IPR038408">
    <property type="entry name" value="GNK2_sf"/>
</dbReference>
<dbReference type="PANTHER" id="PTHR32099:SF51">
    <property type="entry name" value="CYSTEINE-RICH RECEPTOR-LIKE PROTEIN KINASE 25 ISOFORM X1"/>
    <property type="match status" value="1"/>
</dbReference>
<evidence type="ECO:0000256" key="2">
    <source>
        <dbReference type="ARBA" id="ARBA00022737"/>
    </source>
</evidence>
<dbReference type="PANTHER" id="PTHR32099">
    <property type="entry name" value="CYSTEINE-RICH REPEAT SECRETORY PROTEIN"/>
    <property type="match status" value="1"/>
</dbReference>
<keyword evidence="4" id="KW-1133">Transmembrane helix</keyword>
<sequence>MAVLSLRLLSLVCCLVLITIFISQVTAEVVLIEQGYHYFCNVNDRGNYTANSTYRANLNTFLSTLSYNTEIENGFYHFTYGEKTDKVYAIGLCRGDVNPEECLSCLEFSITQLLQVCPNRKEAIGWYPDEKCMLRYSDRSIFDLMEIGPAYYVYNEVNATDLNQFNKDVNSLLGKLKSKAASGDSRVKYAVGNISAPNDQVIYGLVQCTPDLLGSQCDDCLAQSIGIDFCKDSKGCRVVRPSCYMRFETSLFYGSTAYVPPTPPSNTSSKAYVPPTPPSNTSSKGKSNKTTIAIAIAVPVVAVVLIFIFICLKVRKPGKLFESEWKYWFT</sequence>
<evidence type="ECO:0000313" key="7">
    <source>
        <dbReference type="EMBL" id="RDX76117.1"/>
    </source>
</evidence>
<feature type="transmembrane region" description="Helical" evidence="4">
    <location>
        <begin position="292"/>
        <end position="312"/>
    </location>
</feature>
<dbReference type="STRING" id="157652.A0A371FCU1"/>
<dbReference type="CDD" id="cd23509">
    <property type="entry name" value="Gnk2-like"/>
    <property type="match status" value="2"/>
</dbReference>
<dbReference type="OrthoDB" id="1909574at2759"/>
<dbReference type="InterPro" id="IPR002902">
    <property type="entry name" value="GNK2"/>
</dbReference>
<reference evidence="7" key="1">
    <citation type="submission" date="2018-05" db="EMBL/GenBank/DDBJ databases">
        <title>Draft genome of Mucuna pruriens seed.</title>
        <authorList>
            <person name="Nnadi N.E."/>
            <person name="Vos R."/>
            <person name="Hasami M.H."/>
            <person name="Devisetty U.K."/>
            <person name="Aguiy J.C."/>
        </authorList>
    </citation>
    <scope>NUCLEOTIDE SEQUENCE [LARGE SCALE GENOMIC DNA]</scope>
    <source>
        <strain evidence="7">JCA_2017</strain>
    </source>
</reference>
<comment type="caution">
    <text evidence="7">The sequence shown here is derived from an EMBL/GenBank/DDBJ whole genome shotgun (WGS) entry which is preliminary data.</text>
</comment>
<name>A0A371FCU1_MUCPR</name>
<dbReference type="Pfam" id="PF01657">
    <property type="entry name" value="Stress-antifung"/>
    <property type="match status" value="2"/>
</dbReference>
<dbReference type="Proteomes" id="UP000257109">
    <property type="component" value="Unassembled WGS sequence"/>
</dbReference>
<dbReference type="EMBL" id="QJKJ01009620">
    <property type="protein sequence ID" value="RDX76117.1"/>
    <property type="molecule type" value="Genomic_DNA"/>
</dbReference>
<feature type="domain" description="Gnk2-homologous" evidence="6">
    <location>
        <begin position="36"/>
        <end position="141"/>
    </location>
</feature>
<dbReference type="AlphaFoldDB" id="A0A371FCU1"/>
<evidence type="ECO:0000256" key="5">
    <source>
        <dbReference type="SAM" id="SignalP"/>
    </source>
</evidence>
<keyword evidence="1 5" id="KW-0732">Signal</keyword>
<feature type="domain" description="Gnk2-homologous" evidence="6">
    <location>
        <begin position="147"/>
        <end position="252"/>
    </location>
</feature>
<protein>
    <submittedName>
        <fullName evidence="7">Cysteine-rich receptor-like protein kinase 29</fullName>
    </submittedName>
</protein>
<dbReference type="FunFam" id="3.30.430.20:FF:000002">
    <property type="entry name" value="Cysteine-rich receptor-like protein kinase 10"/>
    <property type="match status" value="1"/>
</dbReference>
<feature type="region of interest" description="Disordered" evidence="3">
    <location>
        <begin position="264"/>
        <end position="286"/>
    </location>
</feature>
<keyword evidence="4" id="KW-0812">Transmembrane</keyword>
<feature type="signal peptide" evidence="5">
    <location>
        <begin position="1"/>
        <end position="27"/>
    </location>
</feature>
<dbReference type="Gene3D" id="3.30.430.20">
    <property type="entry name" value="Gnk2 domain, C-X8-C-X2-C motif"/>
    <property type="match status" value="2"/>
</dbReference>
<evidence type="ECO:0000256" key="4">
    <source>
        <dbReference type="SAM" id="Phobius"/>
    </source>
</evidence>
<dbReference type="PROSITE" id="PS51473">
    <property type="entry name" value="GNK2"/>
    <property type="match status" value="2"/>
</dbReference>
<organism evidence="7 8">
    <name type="scientific">Mucuna pruriens</name>
    <name type="common">Velvet bean</name>
    <name type="synonym">Dolichos pruriens</name>
    <dbReference type="NCBI Taxonomy" id="157652"/>
    <lineage>
        <taxon>Eukaryota</taxon>
        <taxon>Viridiplantae</taxon>
        <taxon>Streptophyta</taxon>
        <taxon>Embryophyta</taxon>
        <taxon>Tracheophyta</taxon>
        <taxon>Spermatophyta</taxon>
        <taxon>Magnoliopsida</taxon>
        <taxon>eudicotyledons</taxon>
        <taxon>Gunneridae</taxon>
        <taxon>Pentapetalae</taxon>
        <taxon>rosids</taxon>
        <taxon>fabids</taxon>
        <taxon>Fabales</taxon>
        <taxon>Fabaceae</taxon>
        <taxon>Papilionoideae</taxon>
        <taxon>50 kb inversion clade</taxon>
        <taxon>NPAAA clade</taxon>
        <taxon>indigoferoid/millettioid clade</taxon>
        <taxon>Phaseoleae</taxon>
        <taxon>Mucuna</taxon>
    </lineage>
</organism>
<keyword evidence="4" id="KW-0472">Membrane</keyword>
<evidence type="ECO:0000313" key="8">
    <source>
        <dbReference type="Proteomes" id="UP000257109"/>
    </source>
</evidence>
<accession>A0A371FCU1</accession>
<proteinExistence type="predicted"/>
<dbReference type="GO" id="GO:0016301">
    <property type="term" value="F:kinase activity"/>
    <property type="evidence" value="ECO:0007669"/>
    <property type="project" value="UniProtKB-KW"/>
</dbReference>
<keyword evidence="8" id="KW-1185">Reference proteome</keyword>
<evidence type="ECO:0000259" key="6">
    <source>
        <dbReference type="PROSITE" id="PS51473"/>
    </source>
</evidence>
<evidence type="ECO:0000256" key="1">
    <source>
        <dbReference type="ARBA" id="ARBA00022729"/>
    </source>
</evidence>
<feature type="chain" id="PRO_5016852399" evidence="5">
    <location>
        <begin position="28"/>
        <end position="330"/>
    </location>
</feature>
<evidence type="ECO:0000256" key="3">
    <source>
        <dbReference type="SAM" id="MobiDB-lite"/>
    </source>
</evidence>
<dbReference type="FunFam" id="3.30.430.20:FF:000003">
    <property type="entry name" value="Cysteine-rich RLK (RECEPTOR-like protein kinase) 10"/>
    <property type="match status" value="1"/>
</dbReference>
<keyword evidence="2" id="KW-0677">Repeat</keyword>
<gene>
    <name evidence="7" type="primary">CRK29</name>
    <name evidence="7" type="ORF">CR513_43928</name>
</gene>